<dbReference type="Pfam" id="PF22638">
    <property type="entry name" value="FlgK_D1"/>
    <property type="match status" value="1"/>
</dbReference>
<evidence type="ECO:0000259" key="8">
    <source>
        <dbReference type="Pfam" id="PF22638"/>
    </source>
</evidence>
<sequence>MSLSDILGTATSGLNASQAGLSSVSNNIANVRTLGYARQQVTTSTNVTPGGANGVRASEPERVADRYLESAVYRRGGEAGRTDALSSVLDRIQSFLGAPAGSNSDSLGYGVPKQLDTLIGKATLLTGSQNPRQYSNAFVLSAQDFLQGVGGLAGDVGAARADVASGVRSTVNRINTLLRQIDDDNGQIVQLQHVGRSISGLADQRQTALQELSGLVDVTVSTQPNGRVTVETATGQPLLDDRLRQLDYPGGEGGANAIYPTIGIRFADAAGGPGFSTGQSIDSAAVGGRLGGLLQLRDVTLPKYLDQIAALANQAGASLNAASNDCTTAPAPQMLTGRPSGLTGADQLHFTGKSVFAVTARDGTVLAKTVVDFDALGSGATVDDAVQAINAGLGGKATAALDATGTLSLTANVGGAGMVVAQDPTTPGTRGGTGFAQYFGLNDLVRVPGNPLVPSGMQASDPTGFAAGQTAHVVLRTLDGRELAGYTINGQAGQTFGSVVAGLNASMGAFGSFAIGSDGRIGFTPSAAAGGVSVQVDTDSTDRLGTGVGFTALSGLSGAAARAPAALRGDIVTDSGRLPLGRFDVNAIVGSKGIGTGDVSGATLYVDALGKTQDRGAAGKASIANMAADLFGRIGTDAAQASTGQLDAAARRDEAIQRRDTFSGVNVDEELANMVVLQNSYSAAARVLTTASDMYQTLIDMVR</sequence>
<name>A0A7X0JEW4_9SPHN</name>
<dbReference type="GO" id="GO:0009424">
    <property type="term" value="C:bacterial-type flagellum hook"/>
    <property type="evidence" value="ECO:0007669"/>
    <property type="project" value="InterPro"/>
</dbReference>
<dbReference type="Proteomes" id="UP000522313">
    <property type="component" value="Unassembled WGS sequence"/>
</dbReference>
<dbReference type="PRINTS" id="PR01005">
    <property type="entry name" value="FLGHOOKAP1"/>
</dbReference>
<dbReference type="GO" id="GO:0044780">
    <property type="term" value="P:bacterial-type flagellum assembly"/>
    <property type="evidence" value="ECO:0007669"/>
    <property type="project" value="InterPro"/>
</dbReference>
<dbReference type="GO" id="GO:0005198">
    <property type="term" value="F:structural molecule activity"/>
    <property type="evidence" value="ECO:0007669"/>
    <property type="project" value="InterPro"/>
</dbReference>
<dbReference type="Pfam" id="PF06429">
    <property type="entry name" value="Flg_bbr_C"/>
    <property type="match status" value="1"/>
</dbReference>
<comment type="subcellular location">
    <subcellularLocation>
        <location evidence="1">Bacterial flagellum</location>
    </subcellularLocation>
    <subcellularLocation>
        <location evidence="2">Secreted</location>
    </subcellularLocation>
</comment>
<dbReference type="InterPro" id="IPR002371">
    <property type="entry name" value="FlgK"/>
</dbReference>
<evidence type="ECO:0000256" key="5">
    <source>
        <dbReference type="ARBA" id="ARBA00022525"/>
    </source>
</evidence>
<dbReference type="SUPFAM" id="SSF64518">
    <property type="entry name" value="Phase 1 flagellin"/>
    <property type="match status" value="1"/>
</dbReference>
<evidence type="ECO:0000313" key="10">
    <source>
        <dbReference type="Proteomes" id="UP000522313"/>
    </source>
</evidence>
<keyword evidence="6" id="KW-0975">Bacterial flagellum</keyword>
<feature type="domain" description="Flagellar basal-body/hook protein C-terminal" evidence="7">
    <location>
        <begin position="662"/>
        <end position="701"/>
    </location>
</feature>
<proteinExistence type="inferred from homology"/>
<keyword evidence="5" id="KW-0964">Secreted</keyword>
<accession>A0A7X0JEW4</accession>
<comment type="similarity">
    <text evidence="3">Belongs to the flagella basal body rod proteins family.</text>
</comment>
<organism evidence="9 10">
    <name type="scientific">Sphingomonas endophytica</name>
    <dbReference type="NCBI Taxonomy" id="869719"/>
    <lineage>
        <taxon>Bacteria</taxon>
        <taxon>Pseudomonadati</taxon>
        <taxon>Pseudomonadota</taxon>
        <taxon>Alphaproteobacteria</taxon>
        <taxon>Sphingomonadales</taxon>
        <taxon>Sphingomonadaceae</taxon>
        <taxon>Sphingomonas</taxon>
    </lineage>
</organism>
<evidence type="ECO:0000256" key="2">
    <source>
        <dbReference type="ARBA" id="ARBA00004613"/>
    </source>
</evidence>
<comment type="caution">
    <text evidence="9">The sequence shown here is derived from an EMBL/GenBank/DDBJ whole genome shotgun (WGS) entry which is preliminary data.</text>
</comment>
<dbReference type="PANTHER" id="PTHR30033">
    <property type="entry name" value="FLAGELLAR HOOK-ASSOCIATED PROTEIN 1"/>
    <property type="match status" value="1"/>
</dbReference>
<evidence type="ECO:0000313" key="9">
    <source>
        <dbReference type="EMBL" id="MBB6505377.1"/>
    </source>
</evidence>
<dbReference type="RefSeq" id="WP_184506163.1">
    <property type="nucleotide sequence ID" value="NZ_JACHBT010000012.1"/>
</dbReference>
<dbReference type="PROSITE" id="PS00588">
    <property type="entry name" value="FLAGELLA_BB_ROD"/>
    <property type="match status" value="1"/>
</dbReference>
<evidence type="ECO:0000256" key="3">
    <source>
        <dbReference type="ARBA" id="ARBA00009677"/>
    </source>
</evidence>
<dbReference type="InterPro" id="IPR010930">
    <property type="entry name" value="Flg_bb/hook_C_dom"/>
</dbReference>
<reference evidence="9 10" key="1">
    <citation type="submission" date="2020-08" db="EMBL/GenBank/DDBJ databases">
        <title>The Agave Microbiome: Exploring the role of microbial communities in plant adaptations to desert environments.</title>
        <authorList>
            <person name="Partida-Martinez L.P."/>
        </authorList>
    </citation>
    <scope>NUCLEOTIDE SEQUENCE [LARGE SCALE GENOMIC DNA]</scope>
    <source>
        <strain evidence="9 10">AS3.13</strain>
    </source>
</reference>
<keyword evidence="9" id="KW-0969">Cilium</keyword>
<evidence type="ECO:0000256" key="4">
    <source>
        <dbReference type="ARBA" id="ARBA00016244"/>
    </source>
</evidence>
<keyword evidence="9" id="KW-0966">Cell projection</keyword>
<protein>
    <recommendedName>
        <fullName evidence="4">Flagellar hook-associated protein 1</fullName>
    </recommendedName>
</protein>
<keyword evidence="9" id="KW-0282">Flagellum</keyword>
<evidence type="ECO:0000256" key="6">
    <source>
        <dbReference type="ARBA" id="ARBA00023143"/>
    </source>
</evidence>
<gene>
    <name evidence="9" type="ORF">F4693_002365</name>
</gene>
<dbReference type="GO" id="GO:0005576">
    <property type="term" value="C:extracellular region"/>
    <property type="evidence" value="ECO:0007669"/>
    <property type="project" value="UniProtKB-SubCell"/>
</dbReference>
<dbReference type="EMBL" id="JACHBT010000012">
    <property type="protein sequence ID" value="MBB6505377.1"/>
    <property type="molecule type" value="Genomic_DNA"/>
</dbReference>
<dbReference type="InterPro" id="IPR019776">
    <property type="entry name" value="Flagellar_basal_body_rod_CS"/>
</dbReference>
<reference evidence="9 10" key="2">
    <citation type="submission" date="2020-08" db="EMBL/GenBank/DDBJ databases">
        <authorList>
            <person name="Partida-Martinez L."/>
            <person name="Huntemann M."/>
            <person name="Clum A."/>
            <person name="Wang J."/>
            <person name="Palaniappan K."/>
            <person name="Ritter S."/>
            <person name="Chen I.-M."/>
            <person name="Stamatis D."/>
            <person name="Reddy T."/>
            <person name="O'Malley R."/>
            <person name="Daum C."/>
            <person name="Shapiro N."/>
            <person name="Ivanova N."/>
            <person name="Kyrpides N."/>
            <person name="Woyke T."/>
        </authorList>
    </citation>
    <scope>NUCLEOTIDE SEQUENCE [LARGE SCALE GENOMIC DNA]</scope>
    <source>
        <strain evidence="9 10">AS3.13</strain>
    </source>
</reference>
<evidence type="ECO:0000259" key="7">
    <source>
        <dbReference type="Pfam" id="PF06429"/>
    </source>
</evidence>
<dbReference type="InterPro" id="IPR053927">
    <property type="entry name" value="FlgK_helical"/>
</dbReference>
<dbReference type="PANTHER" id="PTHR30033:SF2">
    <property type="entry name" value="FLAGELLAR HOOK PROTEIN"/>
    <property type="match status" value="1"/>
</dbReference>
<evidence type="ECO:0000256" key="1">
    <source>
        <dbReference type="ARBA" id="ARBA00004365"/>
    </source>
</evidence>
<dbReference type="AlphaFoldDB" id="A0A7X0JEW4"/>
<feature type="domain" description="Flagellar hook-associated protein FlgK helical" evidence="8">
    <location>
        <begin position="136"/>
        <end position="323"/>
    </location>
</feature>